<dbReference type="EMBL" id="JAMQOL010000054">
    <property type="protein sequence ID" value="MCM4083137.1"/>
    <property type="molecule type" value="Genomic_DNA"/>
</dbReference>
<dbReference type="Gene3D" id="1.10.10.10">
    <property type="entry name" value="Winged helix-like DNA-binding domain superfamily/Winged helix DNA-binding domain"/>
    <property type="match status" value="2"/>
</dbReference>
<feature type="transmembrane region" description="Helical" evidence="2">
    <location>
        <begin position="102"/>
        <end position="122"/>
    </location>
</feature>
<feature type="domain" description="Putative host cell surface-exposed lipoprotein Ltp-like HTH region" evidence="3">
    <location>
        <begin position="227"/>
        <end position="267"/>
    </location>
</feature>
<keyword evidence="2" id="KW-0812">Transmembrane</keyword>
<evidence type="ECO:0000256" key="1">
    <source>
        <dbReference type="SAM" id="MobiDB-lite"/>
    </source>
</evidence>
<evidence type="ECO:0000259" key="3">
    <source>
        <dbReference type="Pfam" id="PF07553"/>
    </source>
</evidence>
<accession>A0ABT0YAR7</accession>
<proteinExistence type="predicted"/>
<sequence>MSSPFQPPDDPHQPQYGQQPPQLYGPPLQYGQQPPPQYGQQPPPQYGQQPPQYAAQQPPPYGQQPPPYGQQPPPYGQQPPQFGPPPMLVPEPKKKTGQKLKFGLIGGGVFLLLVCVGAAFAGGNSDKPEANNTIGVIATTQATSKPAAAAPTATKKAAKPTTAAPAEPVDEPEPEKKLTVSQENAVDKAADYLSYTAFSRSGLIKQLKFEGFSTKDATVGVDAQKADWNDQAAKKAQDYLDTSSFSRSGLIRQLKFEGFTTAQATYGAKKVGL</sequence>
<keyword evidence="2" id="KW-0472">Membrane</keyword>
<evidence type="ECO:0000313" key="5">
    <source>
        <dbReference type="Proteomes" id="UP001523216"/>
    </source>
</evidence>
<keyword evidence="5" id="KW-1185">Reference proteome</keyword>
<keyword evidence="2" id="KW-1133">Transmembrane helix</keyword>
<comment type="caution">
    <text evidence="4">The sequence shown here is derived from an EMBL/GenBank/DDBJ whole genome shotgun (WGS) entry which is preliminary data.</text>
</comment>
<feature type="domain" description="Putative host cell surface-exposed lipoprotein Ltp-like HTH region" evidence="3">
    <location>
        <begin position="182"/>
        <end position="222"/>
    </location>
</feature>
<feature type="compositionally biased region" description="Low complexity" evidence="1">
    <location>
        <begin position="142"/>
        <end position="167"/>
    </location>
</feature>
<feature type="compositionally biased region" description="Pro residues" evidence="1">
    <location>
        <begin position="57"/>
        <end position="89"/>
    </location>
</feature>
<feature type="compositionally biased region" description="Low complexity" evidence="1">
    <location>
        <begin position="46"/>
        <end position="56"/>
    </location>
</feature>
<dbReference type="PRINTS" id="PR01217">
    <property type="entry name" value="PRICHEXTENSN"/>
</dbReference>
<dbReference type="RefSeq" id="WP_251802848.1">
    <property type="nucleotide sequence ID" value="NZ_JAMQOL010000054.1"/>
</dbReference>
<keyword evidence="4" id="KW-0449">Lipoprotein</keyword>
<evidence type="ECO:0000313" key="4">
    <source>
        <dbReference type="EMBL" id="MCM4083137.1"/>
    </source>
</evidence>
<feature type="compositionally biased region" description="Low complexity" evidence="1">
    <location>
        <begin position="13"/>
        <end position="32"/>
    </location>
</feature>
<dbReference type="InterPro" id="IPR036388">
    <property type="entry name" value="WH-like_DNA-bd_sf"/>
</dbReference>
<gene>
    <name evidence="4" type="ORF">LXN57_36855</name>
</gene>
<feature type="region of interest" description="Disordered" evidence="1">
    <location>
        <begin position="142"/>
        <end position="182"/>
    </location>
</feature>
<feature type="region of interest" description="Disordered" evidence="1">
    <location>
        <begin position="1"/>
        <end position="94"/>
    </location>
</feature>
<evidence type="ECO:0000256" key="2">
    <source>
        <dbReference type="SAM" id="Phobius"/>
    </source>
</evidence>
<name>A0ABT0YAR7_9ACTN</name>
<reference evidence="4 5" key="1">
    <citation type="submission" date="2022-06" db="EMBL/GenBank/DDBJ databases">
        <title>Actinoplanes abujensis sp. nov., isolated from Nigerian arid soil.</title>
        <authorList>
            <person name="Ding P."/>
        </authorList>
    </citation>
    <scope>NUCLEOTIDE SEQUENCE [LARGE SCALE GENOMIC DNA]</scope>
    <source>
        <strain evidence="5">TRM88002</strain>
    </source>
</reference>
<feature type="compositionally biased region" description="Pro residues" evidence="1">
    <location>
        <begin position="33"/>
        <end position="45"/>
    </location>
</feature>
<organism evidence="4 5">
    <name type="scientific">Paractinoplanes hotanensis</name>
    <dbReference type="NCBI Taxonomy" id="2906497"/>
    <lineage>
        <taxon>Bacteria</taxon>
        <taxon>Bacillati</taxon>
        <taxon>Actinomycetota</taxon>
        <taxon>Actinomycetes</taxon>
        <taxon>Micromonosporales</taxon>
        <taxon>Micromonosporaceae</taxon>
        <taxon>Paractinoplanes</taxon>
    </lineage>
</organism>
<dbReference type="InterPro" id="IPR011434">
    <property type="entry name" value="Ltp-like_HTH"/>
</dbReference>
<protein>
    <submittedName>
        <fullName evidence="4">Ltp family lipoprotein</fullName>
    </submittedName>
</protein>
<dbReference type="Pfam" id="PF07553">
    <property type="entry name" value="Lipoprotein_Ltp"/>
    <property type="match status" value="2"/>
</dbReference>
<dbReference type="Proteomes" id="UP001523216">
    <property type="component" value="Unassembled WGS sequence"/>
</dbReference>